<dbReference type="RefSeq" id="WP_011710768.1">
    <property type="nucleotide sequence ID" value="NC_008571.1"/>
</dbReference>
<dbReference type="PROSITE" id="PS51257">
    <property type="entry name" value="PROKAR_LIPOPROTEIN"/>
    <property type="match status" value="1"/>
</dbReference>
<dbReference type="AlphaFoldDB" id="A0M5H2"/>
<accession>A0M5H2</accession>
<dbReference type="Gene3D" id="2.60.40.2030">
    <property type="match status" value="1"/>
</dbReference>
<keyword evidence="1" id="KW-0732">Signal</keyword>
<evidence type="ECO:0000256" key="1">
    <source>
        <dbReference type="SAM" id="SignalP"/>
    </source>
</evidence>
<dbReference type="eggNOG" id="COG3227">
    <property type="taxonomic scope" value="Bacteria"/>
</dbReference>
<sequence length="256" mass="27298">MKKLIYKLPILLMVLAVFVSCEEETLIFDSENGPEAVQFASRSFNVTVPSDDNATVTIPVNVTTTSAQERTFNVVASESSTALGSSYSIGTATIPANSYEGTVDVTLNPDDLAEGQSYSLVLELQPSTAGSAFNNVATINFNKEVICNDYKLVITTDQYAEETSWDITDSNGNVVASGPEVPYGPAASVDSRGKQYETDIFLEDGCYTFTIYDAYSDGQFDGVFEGGYSLTCSIVNAASGTGAFGASESTDFCVNQ</sequence>
<feature type="chain" id="PRO_5002626820" evidence="1">
    <location>
        <begin position="22"/>
        <end position="256"/>
    </location>
</feature>
<gene>
    <name evidence="2" type="ordered locus">GFO_2920</name>
</gene>
<protein>
    <submittedName>
        <fullName evidence="2">Secreted protein</fullName>
    </submittedName>
</protein>
<dbReference type="HOGENOM" id="CLU_1119271_0_0_10"/>
<reference evidence="2 3" key="1">
    <citation type="journal article" date="2006" name="Environ. Microbiol.">
        <title>Whole genome analysis of the marine Bacteroidetes'Gramella forsetii' reveals adaptations to degradation of polymeric organic matter.</title>
        <authorList>
            <person name="Bauer M."/>
            <person name="Kube M."/>
            <person name="Teeling H."/>
            <person name="Richter M."/>
            <person name="Lombardot T."/>
            <person name="Allers E."/>
            <person name="Wuerdemann C.A."/>
            <person name="Quast C."/>
            <person name="Kuhl H."/>
            <person name="Knaust F."/>
            <person name="Woebken D."/>
            <person name="Bischof K."/>
            <person name="Mussmann M."/>
            <person name="Choudhuri J.V."/>
            <person name="Meyer F."/>
            <person name="Reinhardt R."/>
            <person name="Amann R.I."/>
            <person name="Gloeckner F.O."/>
        </authorList>
    </citation>
    <scope>NUCLEOTIDE SEQUENCE [LARGE SCALE GENOMIC DNA]</scope>
    <source>
        <strain evidence="2 3">KT0803</strain>
    </source>
</reference>
<evidence type="ECO:0000313" key="2">
    <source>
        <dbReference type="EMBL" id="CAL67867.1"/>
    </source>
</evidence>
<feature type="signal peptide" evidence="1">
    <location>
        <begin position="1"/>
        <end position="21"/>
    </location>
</feature>
<organism evidence="2 3">
    <name type="scientific">Christiangramia forsetii (strain DSM 17595 / CGMCC 1.15422 / KT0803)</name>
    <name type="common">Gramella forsetii</name>
    <dbReference type="NCBI Taxonomy" id="411154"/>
    <lineage>
        <taxon>Bacteria</taxon>
        <taxon>Pseudomonadati</taxon>
        <taxon>Bacteroidota</taxon>
        <taxon>Flavobacteriia</taxon>
        <taxon>Flavobacteriales</taxon>
        <taxon>Flavobacteriaceae</taxon>
        <taxon>Christiangramia</taxon>
    </lineage>
</organism>
<dbReference type="OrthoDB" id="6278496at2"/>
<name>A0M5H2_CHRFK</name>
<dbReference type="InterPro" id="IPR038081">
    <property type="entry name" value="CalX-like_sf"/>
</dbReference>
<evidence type="ECO:0000313" key="3">
    <source>
        <dbReference type="Proteomes" id="UP000000755"/>
    </source>
</evidence>
<dbReference type="STRING" id="411154.GFO_2920"/>
<dbReference type="Proteomes" id="UP000000755">
    <property type="component" value="Chromosome"/>
</dbReference>
<proteinExistence type="predicted"/>
<dbReference type="KEGG" id="gfo:GFO_2920"/>
<dbReference type="EMBL" id="CU207366">
    <property type="protein sequence ID" value="CAL67867.1"/>
    <property type="molecule type" value="Genomic_DNA"/>
</dbReference>